<proteinExistence type="predicted"/>
<feature type="compositionally biased region" description="Low complexity" evidence="1">
    <location>
        <begin position="500"/>
        <end position="511"/>
    </location>
</feature>
<dbReference type="EMBL" id="UIDG01000006">
    <property type="protein sequence ID" value="SUS03600.1"/>
    <property type="molecule type" value="Genomic_DNA"/>
</dbReference>
<dbReference type="AlphaFoldDB" id="A0A380T8N8"/>
<accession>A0A380T8N8</accession>
<evidence type="ECO:0000313" key="2">
    <source>
        <dbReference type="EMBL" id="SUS03600.1"/>
    </source>
</evidence>
<organism evidence="2">
    <name type="scientific">metagenome</name>
    <dbReference type="NCBI Taxonomy" id="256318"/>
    <lineage>
        <taxon>unclassified sequences</taxon>
        <taxon>metagenomes</taxon>
    </lineage>
</organism>
<feature type="region of interest" description="Disordered" evidence="1">
    <location>
        <begin position="484"/>
        <end position="536"/>
    </location>
</feature>
<feature type="compositionally biased region" description="Low complexity" evidence="1">
    <location>
        <begin position="300"/>
        <end position="309"/>
    </location>
</feature>
<sequence>MRLPFFWFKARHRRSAQLPGEGASGRRHRTLRSVILAVAAGTFAGVLDLPPAQADAVAIEAVPQDTSARLVMTWPTPVGFEATAAGGRLQLRFERPIDADFDPLRRLSRWIGVATLAGDGRSVTFPLAAGVSVIGHTDGNKVIVDLFEKQAQPRAAAATPPAVDQPASVAAVPASGQAPAVRVRAADHAGYSRVVFDWPDEVGYRIEQHEGGAALVFDRVARIDPSALNKRRLKLVHGLGVNVEGGQTSARLQLAPGAEVAVSRVGTKVVVDVRPAPKPATPQPAVAAPLDAPPTPPAATKPTTAASKPAGKHNPELRFAWEHGAAAALVRRGQTAWLIFDQPMPTDLDPSHLSADAGIDRVDHAAATVLRLRLRSDRVPLLRSDQGAWILDFAPVAPAPAQPIPVAVAHDEKHRARLTFDASEAAAPLAVTDEETGRTLIVVPVRTPGAGVAEEKVMPELRVLATSQGIAIEPGTDSLRVRQSEHGIELTSPNGLQLSAQPPATEVAAAADGDKRPYWLEPRTPIDEPTQSTRERRRQLERATAEAAGPAREQARLDLAAFFLSEGLAAEAYGTLALVTEARPAATSDVDIRLMHGAAAILLGRTDEAEMDLAGAAVAATEDGRLWRTIADASAGRLESADAIERIEPALSLIEAYPKPLRFAAARPLAETALDQGRLEAAEKLIGVLDEAASTVHEQAWLPYLKGKLAARQDRPADALQLLARAANSPSRGAAMRAQHALTRLRFERGDIDAAAAAKELQAVRANWRGDRFELQILRELAQLQFAAGSYAAGLRTLKEAALYLADLPEAHGINREISEAFQSLFLSERAASVPPLMAVALFSDFRELVPSGPAGHQLAERLADRLTELDLLPEAVSVLEIQLNEAPEGVERARLGLKLATTQELNGNAAAALATLQRSASATLPAGLMRQRKRVEAEALIALGRDGDALALLGNDPDVEADRMRADILRRKADWSGTAASLERLVAPPAVTADLSADRSAMLLELAATMALSDNREAMAGLREEHSEVLAATPAAGAFALITGENAPPAMDAASLDAYVQEALAIRPLLSAKP</sequence>
<gene>
    <name evidence="2" type="ORF">DF3PB_1030003</name>
</gene>
<protein>
    <recommendedName>
        <fullName evidence="3">Tetratricopeptide repeat protein</fullName>
    </recommendedName>
</protein>
<feature type="region of interest" description="Disordered" evidence="1">
    <location>
        <begin position="276"/>
        <end position="312"/>
    </location>
</feature>
<evidence type="ECO:0008006" key="3">
    <source>
        <dbReference type="Google" id="ProtNLM"/>
    </source>
</evidence>
<name>A0A380T8N8_9ZZZZ</name>
<reference evidence="2" key="1">
    <citation type="submission" date="2018-07" db="EMBL/GenBank/DDBJ databases">
        <authorList>
            <person name="Quirk P.G."/>
            <person name="Krulwich T.A."/>
        </authorList>
    </citation>
    <scope>NUCLEOTIDE SEQUENCE</scope>
</reference>
<evidence type="ECO:0000256" key="1">
    <source>
        <dbReference type="SAM" id="MobiDB-lite"/>
    </source>
</evidence>